<evidence type="ECO:0000256" key="1">
    <source>
        <dbReference type="SAM" id="Phobius"/>
    </source>
</evidence>
<comment type="caution">
    <text evidence="2">The sequence shown here is derived from an EMBL/GenBank/DDBJ whole genome shotgun (WGS) entry which is preliminary data.</text>
</comment>
<evidence type="ECO:0000313" key="2">
    <source>
        <dbReference type="EMBL" id="KAH1082983.1"/>
    </source>
</evidence>
<dbReference type="Proteomes" id="UP000828251">
    <property type="component" value="Unassembled WGS sequence"/>
</dbReference>
<dbReference type="AlphaFoldDB" id="A0A9D3VHB4"/>
<keyword evidence="3" id="KW-1185">Reference proteome</keyword>
<sequence>MDSDCKQDRESQSSEILEKSFASPGVMFVQESEVNAVLPALGSDNSEVGTYASTQVMREVLKKVFDTSLERNRELVQGRCVDCGKKKDCSPLRLEPQSTKRIRTQLTCVGLDGPFKLLCGVHGWMHLNSSYMVCMVVGEAFGWMGTLVFYSWAWHARGLGVMF</sequence>
<reference evidence="2 3" key="1">
    <citation type="journal article" date="2021" name="Plant Biotechnol. J.">
        <title>Multi-omics assisted identification of the key and species-specific regulatory components of drought-tolerant mechanisms in Gossypium stocksii.</title>
        <authorList>
            <person name="Yu D."/>
            <person name="Ke L."/>
            <person name="Zhang D."/>
            <person name="Wu Y."/>
            <person name="Sun Y."/>
            <person name="Mei J."/>
            <person name="Sun J."/>
            <person name="Sun Y."/>
        </authorList>
    </citation>
    <scope>NUCLEOTIDE SEQUENCE [LARGE SCALE GENOMIC DNA]</scope>
    <source>
        <strain evidence="3">cv. E1</strain>
        <tissue evidence="2">Leaf</tissue>
    </source>
</reference>
<organism evidence="2 3">
    <name type="scientific">Gossypium stocksii</name>
    <dbReference type="NCBI Taxonomy" id="47602"/>
    <lineage>
        <taxon>Eukaryota</taxon>
        <taxon>Viridiplantae</taxon>
        <taxon>Streptophyta</taxon>
        <taxon>Embryophyta</taxon>
        <taxon>Tracheophyta</taxon>
        <taxon>Spermatophyta</taxon>
        <taxon>Magnoliopsida</taxon>
        <taxon>eudicotyledons</taxon>
        <taxon>Gunneridae</taxon>
        <taxon>Pentapetalae</taxon>
        <taxon>rosids</taxon>
        <taxon>malvids</taxon>
        <taxon>Malvales</taxon>
        <taxon>Malvaceae</taxon>
        <taxon>Malvoideae</taxon>
        <taxon>Gossypium</taxon>
    </lineage>
</organism>
<gene>
    <name evidence="2" type="ORF">J1N35_022744</name>
</gene>
<keyword evidence="1" id="KW-0472">Membrane</keyword>
<evidence type="ECO:0000313" key="3">
    <source>
        <dbReference type="Proteomes" id="UP000828251"/>
    </source>
</evidence>
<name>A0A9D3VHB4_9ROSI</name>
<proteinExistence type="predicted"/>
<protein>
    <submittedName>
        <fullName evidence="2">Uncharacterized protein</fullName>
    </submittedName>
</protein>
<keyword evidence="1" id="KW-1133">Transmembrane helix</keyword>
<dbReference type="EMBL" id="JAIQCV010000007">
    <property type="protein sequence ID" value="KAH1082983.1"/>
    <property type="molecule type" value="Genomic_DNA"/>
</dbReference>
<feature type="transmembrane region" description="Helical" evidence="1">
    <location>
        <begin position="131"/>
        <end position="153"/>
    </location>
</feature>
<accession>A0A9D3VHB4</accession>
<keyword evidence="1" id="KW-0812">Transmembrane</keyword>